<accession>A0A1S2PFA7</accession>
<keyword evidence="2" id="KW-1185">Reference proteome</keyword>
<proteinExistence type="predicted"/>
<dbReference type="Proteomes" id="UP000179642">
    <property type="component" value="Unassembled WGS sequence"/>
</dbReference>
<evidence type="ECO:0000313" key="2">
    <source>
        <dbReference type="Proteomes" id="UP000179642"/>
    </source>
</evidence>
<reference evidence="1 2" key="1">
    <citation type="submission" date="2016-10" db="EMBL/GenBank/DDBJ databases">
        <title>Genome sequence of Streptomyces sp. MUSC 1.</title>
        <authorList>
            <person name="Lee L.-H."/>
            <person name="Ser H.-L."/>
            <person name="Law J.W.-F."/>
        </authorList>
    </citation>
    <scope>NUCLEOTIDE SEQUENCE [LARGE SCALE GENOMIC DNA]</scope>
    <source>
        <strain evidence="1 2">MUSC 1</strain>
    </source>
</reference>
<protein>
    <submittedName>
        <fullName evidence="1">Uncharacterized protein</fullName>
    </submittedName>
</protein>
<dbReference type="EMBL" id="MLYO01000081">
    <property type="protein sequence ID" value="OIJ92286.1"/>
    <property type="molecule type" value="Genomic_DNA"/>
</dbReference>
<name>A0A1S2PFA7_9ACTN</name>
<gene>
    <name evidence="1" type="ORF">BIV23_38715</name>
</gene>
<organism evidence="1 2">
    <name type="scientific">Streptomyces monashensis</name>
    <dbReference type="NCBI Taxonomy" id="1678012"/>
    <lineage>
        <taxon>Bacteria</taxon>
        <taxon>Bacillati</taxon>
        <taxon>Actinomycetota</taxon>
        <taxon>Actinomycetes</taxon>
        <taxon>Kitasatosporales</taxon>
        <taxon>Streptomycetaceae</taxon>
        <taxon>Streptomyces</taxon>
    </lineage>
</organism>
<sequence length="85" mass="8833">MFVHGGPTTAVIRGPAGESVVLLSGDLPDVLTDEAVDELLNLAAAILDVDELALFRTCLQVLSRGGLRAGRSIEVGGAVLTVYEQ</sequence>
<evidence type="ECO:0000313" key="1">
    <source>
        <dbReference type="EMBL" id="OIJ92286.1"/>
    </source>
</evidence>
<dbReference type="OrthoDB" id="4306751at2"/>
<dbReference type="AlphaFoldDB" id="A0A1S2PFA7"/>
<comment type="caution">
    <text evidence="1">The sequence shown here is derived from an EMBL/GenBank/DDBJ whole genome shotgun (WGS) entry which is preliminary data.</text>
</comment>